<protein>
    <submittedName>
        <fullName evidence="2">Uncharacterized protein</fullName>
    </submittedName>
</protein>
<gene>
    <name evidence="2" type="ORF">IT882_09975</name>
</gene>
<accession>A0A7S8MWG3</accession>
<dbReference type="KEGG" id="msf:IT882_09975"/>
<keyword evidence="3" id="KW-1185">Reference proteome</keyword>
<dbReference type="Proteomes" id="UP000594480">
    <property type="component" value="Chromosome"/>
</dbReference>
<evidence type="ECO:0000256" key="1">
    <source>
        <dbReference type="SAM" id="Phobius"/>
    </source>
</evidence>
<dbReference type="AlphaFoldDB" id="A0A7S8MWG3"/>
<feature type="transmembrane region" description="Helical" evidence="1">
    <location>
        <begin position="20"/>
        <end position="43"/>
    </location>
</feature>
<sequence length="161" mass="16274">MPKGQRMNEWSNAAGGGSAYRRWFAVIVVSLLMAGLVGMHALWTGSSTAHAGTTSTLIAVDSTGGDHDAAATSASVAASAPLSAPADLSADCAGCATVGSHDVAAMCVTALILIVLLAVRALPREVRIEVAAMALSRLRGAMRASARPSSPDLTALSISRT</sequence>
<dbReference type="RefSeq" id="WP_195691742.1">
    <property type="nucleotide sequence ID" value="NZ_CP064760.1"/>
</dbReference>
<evidence type="ECO:0000313" key="2">
    <source>
        <dbReference type="EMBL" id="QPE03645.1"/>
    </source>
</evidence>
<dbReference type="EMBL" id="CP064760">
    <property type="protein sequence ID" value="QPE03645.1"/>
    <property type="molecule type" value="Genomic_DNA"/>
</dbReference>
<proteinExistence type="predicted"/>
<name>A0A7S8MWG3_9MICO</name>
<reference evidence="2 3" key="1">
    <citation type="submission" date="2020-11" db="EMBL/GenBank/DDBJ databases">
        <title>Amino acid is mineralized and recycled by bacteria in oceanic microbiome.</title>
        <authorList>
            <person name="Zheng L.Y."/>
        </authorList>
    </citation>
    <scope>NUCLEOTIDE SEQUENCE [LARGE SCALE GENOMIC DNA]</scope>
    <source>
        <strain evidence="2 3">A32-1</strain>
    </source>
</reference>
<evidence type="ECO:0000313" key="3">
    <source>
        <dbReference type="Proteomes" id="UP000594480"/>
    </source>
</evidence>
<keyword evidence="1" id="KW-1133">Transmembrane helix</keyword>
<feature type="transmembrane region" description="Helical" evidence="1">
    <location>
        <begin position="103"/>
        <end position="123"/>
    </location>
</feature>
<keyword evidence="1" id="KW-0812">Transmembrane</keyword>
<organism evidence="2 3">
    <name type="scientific">Microbacterium schleiferi</name>
    <dbReference type="NCBI Taxonomy" id="69362"/>
    <lineage>
        <taxon>Bacteria</taxon>
        <taxon>Bacillati</taxon>
        <taxon>Actinomycetota</taxon>
        <taxon>Actinomycetes</taxon>
        <taxon>Micrococcales</taxon>
        <taxon>Microbacteriaceae</taxon>
        <taxon>Microbacterium</taxon>
    </lineage>
</organism>
<keyword evidence="1" id="KW-0472">Membrane</keyword>